<accession>A0A8H4XBG1</accession>
<dbReference type="Pfam" id="PF24883">
    <property type="entry name" value="NPHP3_N"/>
    <property type="match status" value="1"/>
</dbReference>
<dbReference type="InterPro" id="IPR056884">
    <property type="entry name" value="NPHP3-like_N"/>
</dbReference>
<evidence type="ECO:0000256" key="1">
    <source>
        <dbReference type="ARBA" id="ARBA00022737"/>
    </source>
</evidence>
<evidence type="ECO:0000259" key="4">
    <source>
        <dbReference type="Pfam" id="PF22939"/>
    </source>
</evidence>
<dbReference type="Gene3D" id="3.40.50.1580">
    <property type="entry name" value="Nucleoside phosphorylase domain"/>
    <property type="match status" value="1"/>
</dbReference>
<organism evidence="6 7">
    <name type="scientific">Fusarium sarcochroum</name>
    <dbReference type="NCBI Taxonomy" id="1208366"/>
    <lineage>
        <taxon>Eukaryota</taxon>
        <taxon>Fungi</taxon>
        <taxon>Dikarya</taxon>
        <taxon>Ascomycota</taxon>
        <taxon>Pezizomycotina</taxon>
        <taxon>Sordariomycetes</taxon>
        <taxon>Hypocreomycetidae</taxon>
        <taxon>Hypocreales</taxon>
        <taxon>Nectriaceae</taxon>
        <taxon>Fusarium</taxon>
        <taxon>Fusarium lateritium species complex</taxon>
    </lineage>
</organism>
<evidence type="ECO:0008006" key="8">
    <source>
        <dbReference type="Google" id="ProtNLM"/>
    </source>
</evidence>
<dbReference type="InterPro" id="IPR053137">
    <property type="entry name" value="NLR-like"/>
</dbReference>
<evidence type="ECO:0000313" key="6">
    <source>
        <dbReference type="EMBL" id="KAF4968988.1"/>
    </source>
</evidence>
<keyword evidence="7" id="KW-1185">Reference proteome</keyword>
<dbReference type="InterPro" id="IPR054471">
    <property type="entry name" value="GPIID_WHD"/>
</dbReference>
<dbReference type="Pfam" id="PF12796">
    <property type="entry name" value="Ank_2"/>
    <property type="match status" value="3"/>
</dbReference>
<dbReference type="Gene3D" id="1.25.40.20">
    <property type="entry name" value="Ankyrin repeat-containing domain"/>
    <property type="match status" value="1"/>
</dbReference>
<keyword evidence="2" id="KW-0040">ANK repeat</keyword>
<dbReference type="SUPFAM" id="SSF48403">
    <property type="entry name" value="Ankyrin repeat"/>
    <property type="match status" value="1"/>
</dbReference>
<dbReference type="InterPro" id="IPR036770">
    <property type="entry name" value="Ankyrin_rpt-contain_sf"/>
</dbReference>
<dbReference type="InterPro" id="IPR000845">
    <property type="entry name" value="Nucleoside_phosphorylase_d"/>
</dbReference>
<dbReference type="InterPro" id="IPR035994">
    <property type="entry name" value="Nucleoside_phosphorylase_sf"/>
</dbReference>
<comment type="caution">
    <text evidence="6">The sequence shown here is derived from an EMBL/GenBank/DDBJ whole genome shotgun (WGS) entry which is preliminary data.</text>
</comment>
<feature type="repeat" description="ANK" evidence="2">
    <location>
        <begin position="1181"/>
        <end position="1207"/>
    </location>
</feature>
<feature type="repeat" description="ANK" evidence="2">
    <location>
        <begin position="950"/>
        <end position="978"/>
    </location>
</feature>
<feature type="repeat" description="ANK" evidence="2">
    <location>
        <begin position="1114"/>
        <end position="1146"/>
    </location>
</feature>
<feature type="domain" description="GPI inositol-deacylase winged helix" evidence="4">
    <location>
        <begin position="659"/>
        <end position="736"/>
    </location>
</feature>
<feature type="repeat" description="ANK" evidence="2">
    <location>
        <begin position="1016"/>
        <end position="1048"/>
    </location>
</feature>
<keyword evidence="1" id="KW-0677">Repeat</keyword>
<dbReference type="SUPFAM" id="SSF52540">
    <property type="entry name" value="P-loop containing nucleoside triphosphate hydrolases"/>
    <property type="match status" value="1"/>
</dbReference>
<dbReference type="Pfam" id="PF01048">
    <property type="entry name" value="PNP_UDP_1"/>
    <property type="match status" value="1"/>
</dbReference>
<dbReference type="PANTHER" id="PTHR46082:SF11">
    <property type="entry name" value="AAA+ ATPASE DOMAIN-CONTAINING PROTEIN-RELATED"/>
    <property type="match status" value="1"/>
</dbReference>
<evidence type="ECO:0000259" key="5">
    <source>
        <dbReference type="Pfam" id="PF24883"/>
    </source>
</evidence>
<feature type="domain" description="Nucleoside phosphorylase" evidence="3">
    <location>
        <begin position="23"/>
        <end position="302"/>
    </location>
</feature>
<evidence type="ECO:0000256" key="2">
    <source>
        <dbReference type="PROSITE-ProRule" id="PRU00023"/>
    </source>
</evidence>
<feature type="repeat" description="ANK" evidence="2">
    <location>
        <begin position="1147"/>
        <end position="1179"/>
    </location>
</feature>
<reference evidence="6" key="2">
    <citation type="submission" date="2020-05" db="EMBL/GenBank/DDBJ databases">
        <authorList>
            <person name="Kim H.-S."/>
            <person name="Proctor R.H."/>
            <person name="Brown D.W."/>
        </authorList>
    </citation>
    <scope>NUCLEOTIDE SEQUENCE</scope>
    <source>
        <strain evidence="6">NRRL 20472</strain>
    </source>
</reference>
<dbReference type="Gene3D" id="3.40.50.300">
    <property type="entry name" value="P-loop containing nucleotide triphosphate hydrolases"/>
    <property type="match status" value="1"/>
</dbReference>
<protein>
    <recommendedName>
        <fullName evidence="8">Nucleoside phosphorylase domain-containing protein</fullName>
    </recommendedName>
</protein>
<gene>
    <name evidence="6" type="ORF">FSARC_3642</name>
</gene>
<name>A0A8H4XBG1_9HYPO</name>
<feature type="repeat" description="ANK" evidence="2">
    <location>
        <begin position="1049"/>
        <end position="1081"/>
    </location>
</feature>
<reference evidence="6" key="1">
    <citation type="journal article" date="2020" name="BMC Genomics">
        <title>Correction to: Identification and distribution of gene clusters required for synthesis of sphingolipid metabolism inhibitors in diverse species of the filamentous fungus Fusarium.</title>
        <authorList>
            <person name="Kim H.S."/>
            <person name="Lohmar J.M."/>
            <person name="Busman M."/>
            <person name="Brown D.W."/>
            <person name="Naumann T.A."/>
            <person name="Divon H.H."/>
            <person name="Lysoe E."/>
            <person name="Uhlig S."/>
            <person name="Proctor R.H."/>
        </authorList>
    </citation>
    <scope>NUCLEOTIDE SEQUENCE</scope>
    <source>
        <strain evidence="6">NRRL 20472</strain>
    </source>
</reference>
<proteinExistence type="predicted"/>
<dbReference type="EMBL" id="JABEXW010000177">
    <property type="protein sequence ID" value="KAF4968988.1"/>
    <property type="molecule type" value="Genomic_DNA"/>
</dbReference>
<dbReference type="GO" id="GO:0009116">
    <property type="term" value="P:nucleoside metabolic process"/>
    <property type="evidence" value="ECO:0007669"/>
    <property type="project" value="InterPro"/>
</dbReference>
<dbReference type="Pfam" id="PF22939">
    <property type="entry name" value="WHD_GPIID"/>
    <property type="match status" value="1"/>
</dbReference>
<dbReference type="OrthoDB" id="20872at2759"/>
<dbReference type="PROSITE" id="PS50088">
    <property type="entry name" value="ANK_REPEAT"/>
    <property type="match status" value="7"/>
</dbReference>
<feature type="domain" description="Nephrocystin 3-like N-terminal" evidence="5">
    <location>
        <begin position="375"/>
        <end position="540"/>
    </location>
</feature>
<feature type="repeat" description="ANK" evidence="2">
    <location>
        <begin position="983"/>
        <end position="1015"/>
    </location>
</feature>
<dbReference type="GO" id="GO:0003824">
    <property type="term" value="F:catalytic activity"/>
    <property type="evidence" value="ECO:0007669"/>
    <property type="project" value="InterPro"/>
</dbReference>
<dbReference type="SMART" id="SM00248">
    <property type="entry name" value="ANK"/>
    <property type="match status" value="9"/>
</dbReference>
<dbReference type="InterPro" id="IPR027417">
    <property type="entry name" value="P-loop_NTPase"/>
</dbReference>
<dbReference type="PANTHER" id="PTHR46082">
    <property type="entry name" value="ATP/GTP-BINDING PROTEIN-RELATED"/>
    <property type="match status" value="1"/>
</dbReference>
<evidence type="ECO:0000259" key="3">
    <source>
        <dbReference type="Pfam" id="PF01048"/>
    </source>
</evidence>
<evidence type="ECO:0000313" key="7">
    <source>
        <dbReference type="Proteomes" id="UP000622797"/>
    </source>
</evidence>
<dbReference type="Pfam" id="PF00023">
    <property type="entry name" value="Ank"/>
    <property type="match status" value="1"/>
</dbReference>
<dbReference type="AlphaFoldDB" id="A0A8H4XBG1"/>
<dbReference type="PROSITE" id="PS50297">
    <property type="entry name" value="ANK_REP_REGION"/>
    <property type="match status" value="5"/>
</dbReference>
<dbReference type="InterPro" id="IPR002110">
    <property type="entry name" value="Ankyrin_rpt"/>
</dbReference>
<dbReference type="SUPFAM" id="SSF53167">
    <property type="entry name" value="Purine and uridine phosphorylases"/>
    <property type="match status" value="1"/>
</dbReference>
<sequence>MSDPSDYTVGWICALTTESVAAQVFLDETHEGPATQDALDTNSYTFGKIKQHNVVIAVLPMGEYGTASAAGVAKDMLRSFRNIRIGLMVGIGGGAPSSTNDIRLGDIVVSVPTAGQSGVFQYDFGKSIQEESFQQTRTLNQPPQALLSIVATLKGQHVIHGNGLEDAINYTLQKYPALEEDFSRPPQSTDILFQSTFKHVQGGDSCDPCSADAVHVVNRKDRKKKSTNPQVHYGTIASANTLMKDAIMRDRLASQKDVLCFEMEAAGLMNRFPCLVVRGICDYSDSHKNKEWQGFAAMAAAAYAKQIISRIRPEVIGREKTISDQLSEVSSGIAEILSDVKSLKLAQEDIDVLEWISDIDFGAQQTDTLSKWQPGTGQWLLDSDEFQKWAREKSEILLCPGIPGSGKTILTSLVIEQLTYRFRKDQKTGIAYIYCDFRRRSTQQSRNLLASILKQLCQRGTTIPASIRTMYLYHDKGKTGLQPSEIWEALRSIARTYSKLFVIVDALDEWQVSEREQSNLVDELLRLQKELGVSLFATTRPIPMVVGKFRPHPILTISASHDDICWFIDNYQRQLPNFLNNDPDLKQHIKTSISKAAKGMFLLASLYLQSLETKTTKRSLSEALSKLELRAEQKALDQRNVLDEAYDEAMERLEQQNPDHRELAFEVLTWICCTYQKLSIDALGDALALRDGDTEIHKDGIPEVDLLVSVCCGLVVFDDASRALRLIHYTTQDYFDQKQQRWFPNAQATIAKRCMHYLSIAPFEDGPCVTDFNVRRRLFDNPLYTYAALEWDNHARNAATSDHVDEMALDFLNRSQNVSAAMQVILLYSTNPSTGLSWSWHFKVDYSRRSLISINGLHLAAFCGLSNLVPILTKGFGINSEDDKGWTSFSWAFIGGHITAIESVLRQNPDLGLQRKQIRDFLIVAVMNGHQDWVKLLLDHGADPRTTIDYGQSALMAASRYGHEAIVELLLDKGADPNWSPGGHRSALMIASEQGHMAIVELLLEQGAQLHLRDIEGRTALMQACVGGRQGILELYIGKGADPSLEDNNGDNTVMLASIHGHATILSLLLEMGNDPDLSGTGAALSRASKQGHAAIVKLLLEHRAAASGLKPYSYGAPILEAISGGHENVLESLLDAGADMEAQDKDGDTPIFFASRQGNTTLVRKLIESGADFNSPGSRDGKTPIMVAQFNNHKHVVQLLRDNGASFISHLNWAPRRTPSSSSYPLKRKHLG</sequence>
<dbReference type="Proteomes" id="UP000622797">
    <property type="component" value="Unassembled WGS sequence"/>
</dbReference>